<feature type="binding site" evidence="2">
    <location>
        <position position="329"/>
    </location>
    <ligand>
        <name>substrate</name>
    </ligand>
</feature>
<feature type="binding site" evidence="2">
    <location>
        <position position="76"/>
    </location>
    <ligand>
        <name>Mg(2+)</name>
        <dbReference type="ChEBI" id="CHEBI:18420"/>
        <label>4</label>
    </ligand>
</feature>
<dbReference type="GO" id="GO:0009229">
    <property type="term" value="P:thiamine diphosphate biosynthetic process"/>
    <property type="evidence" value="ECO:0007669"/>
    <property type="project" value="UniProtKB-UniRule"/>
</dbReference>
<dbReference type="Pfam" id="PF02769">
    <property type="entry name" value="AIRS_C"/>
    <property type="match status" value="1"/>
</dbReference>
<dbReference type="EC" id="2.7.4.16" evidence="2"/>
<dbReference type="PIRSF" id="PIRSF005303">
    <property type="entry name" value="Thiam_monoph_kin"/>
    <property type="match status" value="1"/>
</dbReference>
<feature type="binding site" evidence="2">
    <location>
        <position position="31"/>
    </location>
    <ligand>
        <name>Mg(2+)</name>
        <dbReference type="ChEBI" id="CHEBI:18420"/>
        <label>4</label>
    </ligand>
</feature>
<dbReference type="GO" id="GO:0009030">
    <property type="term" value="F:thiamine-phosphate kinase activity"/>
    <property type="evidence" value="ECO:0007669"/>
    <property type="project" value="UniProtKB-UniRule"/>
</dbReference>
<keyword evidence="2 5" id="KW-0808">Transferase</keyword>
<dbReference type="GO" id="GO:0009228">
    <property type="term" value="P:thiamine biosynthetic process"/>
    <property type="evidence" value="ECO:0007669"/>
    <property type="project" value="UniProtKB-KW"/>
</dbReference>
<feature type="binding site" evidence="2">
    <location>
        <position position="48"/>
    </location>
    <ligand>
        <name>Mg(2+)</name>
        <dbReference type="ChEBI" id="CHEBI:18420"/>
        <label>2</label>
    </ligand>
</feature>
<feature type="binding site" evidence="2">
    <location>
        <position position="220"/>
    </location>
    <ligand>
        <name>Mg(2+)</name>
        <dbReference type="ChEBI" id="CHEBI:18420"/>
        <label>3</label>
    </ligand>
</feature>
<keyword evidence="2" id="KW-0067">ATP-binding</keyword>
<dbReference type="Proteomes" id="UP000664779">
    <property type="component" value="Unassembled WGS sequence"/>
</dbReference>
<comment type="similarity">
    <text evidence="2">Belongs to the thiamine-monophosphate kinase family.</text>
</comment>
<comment type="pathway">
    <text evidence="2">Cofactor biosynthesis; thiamine diphosphate biosynthesis; thiamine diphosphate from thiamine phosphate: step 1/1.</text>
</comment>
<dbReference type="SUPFAM" id="SSF56042">
    <property type="entry name" value="PurM C-terminal domain-like"/>
    <property type="match status" value="1"/>
</dbReference>
<feature type="binding site" evidence="2">
    <location>
        <position position="48"/>
    </location>
    <ligand>
        <name>Mg(2+)</name>
        <dbReference type="ChEBI" id="CHEBI:18420"/>
        <label>1</label>
    </ligand>
</feature>
<evidence type="ECO:0000259" key="4">
    <source>
        <dbReference type="Pfam" id="PF02769"/>
    </source>
</evidence>
<feature type="domain" description="PurM-like C-terminal" evidence="4">
    <location>
        <begin position="155"/>
        <end position="310"/>
    </location>
</feature>
<dbReference type="InterPro" id="IPR036921">
    <property type="entry name" value="PurM-like_N_sf"/>
</dbReference>
<feature type="binding site" evidence="2">
    <location>
        <position position="223"/>
    </location>
    <ligand>
        <name>Mg(2+)</name>
        <dbReference type="ChEBI" id="CHEBI:18420"/>
        <label>5</label>
    </ligand>
</feature>
<keyword evidence="2" id="KW-0460">Magnesium</keyword>
<gene>
    <name evidence="2 5" type="primary">thiL</name>
    <name evidence="5" type="ORF">J0X15_12230</name>
</gene>
<feature type="binding site" evidence="2">
    <location>
        <position position="46"/>
    </location>
    <ligand>
        <name>Mg(2+)</name>
        <dbReference type="ChEBI" id="CHEBI:18420"/>
        <label>4</label>
    </ligand>
</feature>
<name>A0A939EQ19_9HYPH</name>
<dbReference type="InterPro" id="IPR010918">
    <property type="entry name" value="PurM-like_C_dom"/>
</dbReference>
<keyword evidence="1 2" id="KW-0784">Thiamine biosynthesis</keyword>
<feature type="binding site" evidence="2">
    <location>
        <position position="222"/>
    </location>
    <ligand>
        <name>ATP</name>
        <dbReference type="ChEBI" id="CHEBI:30616"/>
    </ligand>
</feature>
<dbReference type="CDD" id="cd02194">
    <property type="entry name" value="ThiL"/>
    <property type="match status" value="1"/>
</dbReference>
<keyword evidence="6" id="KW-1185">Reference proteome</keyword>
<evidence type="ECO:0000313" key="6">
    <source>
        <dbReference type="Proteomes" id="UP000664779"/>
    </source>
</evidence>
<dbReference type="InterPro" id="IPR016188">
    <property type="entry name" value="PurM-like_N"/>
</dbReference>
<feature type="binding site" evidence="2">
    <location>
        <position position="31"/>
    </location>
    <ligand>
        <name>Mg(2+)</name>
        <dbReference type="ChEBI" id="CHEBI:18420"/>
        <label>3</label>
    </ligand>
</feature>
<dbReference type="GO" id="GO:0005524">
    <property type="term" value="F:ATP binding"/>
    <property type="evidence" value="ECO:0007669"/>
    <property type="project" value="UniProtKB-UniRule"/>
</dbReference>
<protein>
    <recommendedName>
        <fullName evidence="2">Thiamine-monophosphate kinase</fullName>
        <shortName evidence="2">TMP kinase</shortName>
        <shortName evidence="2">Thiamine-phosphate kinase</shortName>
        <ecNumber evidence="2">2.7.4.16</ecNumber>
    </recommendedName>
</protein>
<feature type="binding site" evidence="2">
    <location>
        <position position="55"/>
    </location>
    <ligand>
        <name>substrate</name>
    </ligand>
</feature>
<dbReference type="AlphaFoldDB" id="A0A939EQ19"/>
<evidence type="ECO:0000256" key="1">
    <source>
        <dbReference type="ARBA" id="ARBA00022977"/>
    </source>
</evidence>
<dbReference type="SUPFAM" id="SSF55326">
    <property type="entry name" value="PurM N-terminal domain-like"/>
    <property type="match status" value="1"/>
</dbReference>
<keyword evidence="2 5" id="KW-0418">Kinase</keyword>
<organism evidence="5 6">
    <name type="scientific">Roseibium limicola</name>
    <dbReference type="NCBI Taxonomy" id="2816037"/>
    <lineage>
        <taxon>Bacteria</taxon>
        <taxon>Pseudomonadati</taxon>
        <taxon>Pseudomonadota</taxon>
        <taxon>Alphaproteobacteria</taxon>
        <taxon>Hyphomicrobiales</taxon>
        <taxon>Stappiaceae</taxon>
        <taxon>Roseibium</taxon>
    </lineage>
</organism>
<reference evidence="5" key="1">
    <citation type="submission" date="2021-03" db="EMBL/GenBank/DDBJ databases">
        <title>Roseibium sp. CAU 1637 isolated from Incheon.</title>
        <authorList>
            <person name="Kim W."/>
        </authorList>
    </citation>
    <scope>NUCLEOTIDE SEQUENCE</scope>
    <source>
        <strain evidence="5">CAU 1637</strain>
    </source>
</reference>
<feature type="binding site" evidence="2">
    <location>
        <position position="272"/>
    </location>
    <ligand>
        <name>substrate</name>
    </ligand>
</feature>
<comment type="catalytic activity">
    <reaction evidence="2">
        <text>thiamine phosphate + ATP = thiamine diphosphate + ADP</text>
        <dbReference type="Rhea" id="RHEA:15913"/>
        <dbReference type="ChEBI" id="CHEBI:30616"/>
        <dbReference type="ChEBI" id="CHEBI:37575"/>
        <dbReference type="ChEBI" id="CHEBI:58937"/>
        <dbReference type="ChEBI" id="CHEBI:456216"/>
        <dbReference type="EC" id="2.7.4.16"/>
    </reaction>
</comment>
<feature type="domain" description="PurM-like N-terminal" evidence="3">
    <location>
        <begin position="30"/>
        <end position="142"/>
    </location>
</feature>
<feature type="binding site" evidence="2">
    <location>
        <position position="76"/>
    </location>
    <ligand>
        <name>Mg(2+)</name>
        <dbReference type="ChEBI" id="CHEBI:18420"/>
        <label>3</label>
    </ligand>
</feature>
<dbReference type="HAMAP" id="MF_02128">
    <property type="entry name" value="TMP_kinase"/>
    <property type="match status" value="1"/>
</dbReference>
<comment type="function">
    <text evidence="2">Catalyzes the ATP-dependent phosphorylation of thiamine-monophosphate (TMP) to form thiamine-pyrophosphate (TPP), the active form of vitamin B1.</text>
</comment>
<dbReference type="PANTHER" id="PTHR30270">
    <property type="entry name" value="THIAMINE-MONOPHOSPHATE KINASE"/>
    <property type="match status" value="1"/>
</dbReference>
<proteinExistence type="inferred from homology"/>
<dbReference type="NCBIfam" id="TIGR01379">
    <property type="entry name" value="thiL"/>
    <property type="match status" value="1"/>
</dbReference>
<feature type="binding site" evidence="2">
    <location>
        <position position="150"/>
    </location>
    <ligand>
        <name>ATP</name>
        <dbReference type="ChEBI" id="CHEBI:30616"/>
    </ligand>
</feature>
<feature type="binding site" evidence="2">
    <location>
        <position position="124"/>
    </location>
    <ligand>
        <name>Mg(2+)</name>
        <dbReference type="ChEBI" id="CHEBI:18420"/>
        <label>1</label>
    </ligand>
</feature>
<dbReference type="PANTHER" id="PTHR30270:SF0">
    <property type="entry name" value="THIAMINE-MONOPHOSPHATE KINASE"/>
    <property type="match status" value="1"/>
</dbReference>
<evidence type="ECO:0000259" key="3">
    <source>
        <dbReference type="Pfam" id="PF00586"/>
    </source>
</evidence>
<feature type="binding site" evidence="2">
    <location>
        <position position="76"/>
    </location>
    <ligand>
        <name>Mg(2+)</name>
        <dbReference type="ChEBI" id="CHEBI:18420"/>
        <label>2</label>
    </ligand>
</feature>
<dbReference type="Gene3D" id="3.30.1330.10">
    <property type="entry name" value="PurM-like, N-terminal domain"/>
    <property type="match status" value="1"/>
</dbReference>
<dbReference type="Pfam" id="PF00586">
    <property type="entry name" value="AIRS"/>
    <property type="match status" value="1"/>
</dbReference>
<keyword evidence="2" id="KW-0479">Metal-binding</keyword>
<comment type="caution">
    <text evidence="2">Lacks conserved residue(s) required for the propagation of feature annotation.</text>
</comment>
<dbReference type="EMBL" id="JAFLNF010000005">
    <property type="protein sequence ID" value="MBO0345992.1"/>
    <property type="molecule type" value="Genomic_DNA"/>
</dbReference>
<dbReference type="Gene3D" id="3.90.650.10">
    <property type="entry name" value="PurM-like C-terminal domain"/>
    <property type="match status" value="1"/>
</dbReference>
<dbReference type="GO" id="GO:0000287">
    <property type="term" value="F:magnesium ion binding"/>
    <property type="evidence" value="ECO:0007669"/>
    <property type="project" value="UniProtKB-UniRule"/>
</dbReference>
<comment type="miscellaneous">
    <text evidence="2">Reaction mechanism of ThiL seems to utilize a direct, inline transfer of the gamma-phosphate of ATP to TMP rather than a phosphorylated enzyme intermediate.</text>
</comment>
<feature type="binding site" evidence="2">
    <location>
        <begin position="123"/>
        <end position="124"/>
    </location>
    <ligand>
        <name>ATP</name>
        <dbReference type="ChEBI" id="CHEBI:30616"/>
    </ligand>
</feature>
<evidence type="ECO:0000313" key="5">
    <source>
        <dbReference type="EMBL" id="MBO0345992.1"/>
    </source>
</evidence>
<comment type="caution">
    <text evidence="5">The sequence shown here is derived from an EMBL/GenBank/DDBJ whole genome shotgun (WGS) entry which is preliminary data.</text>
</comment>
<dbReference type="InterPro" id="IPR036676">
    <property type="entry name" value="PurM-like_C_sf"/>
</dbReference>
<keyword evidence="2" id="KW-0547">Nucleotide-binding</keyword>
<accession>A0A939EQ19</accession>
<evidence type="ECO:0000256" key="2">
    <source>
        <dbReference type="HAMAP-Rule" id="MF_02128"/>
    </source>
</evidence>
<sequence>MEHERPGEFDLIRTYFAPLASDPGSLGLTDDASVYHPRPGYELVLTKDMLAANVHFFSDDPPEAIAAKALRVNLSDLAAKGAVPRAYLLGLGLSDDWTAQWLERFACGLSGDQAAFDVTLVGGDTIRSGSGLQISITAIGEVPDGTAVRRSGGAAGHVLYVSGTLGDAAAGLKERLDPGFLNNLGLTDDDQKHLLHRYLLPQPRVALTGSIRSFASASMDISDGIFADARHLAKASGVDLEIEIGALPLSPALRKIQGADKDLAMVCLGGGDDYEILCLVPSDATEAFEASAADASIAVSRVGTAVAGEGAVRLLQDGQPLGVGQLHGFRHF</sequence>
<dbReference type="InterPro" id="IPR006283">
    <property type="entry name" value="ThiL-like"/>
</dbReference>